<evidence type="ECO:0000313" key="3">
    <source>
        <dbReference type="Proteomes" id="UP000005435"/>
    </source>
</evidence>
<dbReference type="InterPro" id="IPR023875">
    <property type="entry name" value="DNA_repair_put"/>
</dbReference>
<dbReference type="NCBIfam" id="TIGR03915">
    <property type="entry name" value="SAM_7_link_chp"/>
    <property type="match status" value="1"/>
</dbReference>
<dbReference type="Proteomes" id="UP000005435">
    <property type="component" value="Chromosome"/>
</dbReference>
<dbReference type="KEGG" id="ccl:Clocl_1365"/>
<dbReference type="EMBL" id="CP003065">
    <property type="protein sequence ID" value="AEV68016.1"/>
    <property type="molecule type" value="Genomic_DNA"/>
</dbReference>
<dbReference type="AlphaFoldDB" id="G8M0H1"/>
<dbReference type="Pfam" id="PF13566">
    <property type="entry name" value="DUF4130"/>
    <property type="match status" value="1"/>
</dbReference>
<accession>G8M0H1</accession>
<reference evidence="2 3" key="2">
    <citation type="journal article" date="2012" name="Stand. Genomic Sci.">
        <title>Complete Genome Sequence of Clostridium clariflavum DSM 19732.</title>
        <authorList>
            <person name="Izquierdo J.A."/>
            <person name="Goodwin L."/>
            <person name="Davenport K.W."/>
            <person name="Teshima H."/>
            <person name="Bruce D."/>
            <person name="Detter C."/>
            <person name="Tapia R."/>
            <person name="Han S."/>
            <person name="Land M."/>
            <person name="Hauser L."/>
            <person name="Jeffries C.D."/>
            <person name="Han J."/>
            <person name="Pitluck S."/>
            <person name="Nolan M."/>
            <person name="Chen A."/>
            <person name="Huntemann M."/>
            <person name="Mavromatis K."/>
            <person name="Mikhailova N."/>
            <person name="Liolios K."/>
            <person name="Woyke T."/>
            <person name="Lynd L.R."/>
        </authorList>
    </citation>
    <scope>NUCLEOTIDE SEQUENCE [LARGE SCALE GENOMIC DNA]</scope>
    <source>
        <strain evidence="3">DSM 19732 / NBRC 101661 / EBR45</strain>
    </source>
</reference>
<evidence type="ECO:0000259" key="1">
    <source>
        <dbReference type="Pfam" id="PF13566"/>
    </source>
</evidence>
<feature type="domain" description="DUF4130" evidence="1">
    <location>
        <begin position="85"/>
        <end position="243"/>
    </location>
</feature>
<dbReference type="InterPro" id="IPR025404">
    <property type="entry name" value="DUF4130"/>
</dbReference>
<proteinExistence type="predicted"/>
<name>G8M0H1_ACECE</name>
<keyword evidence="3" id="KW-1185">Reference proteome</keyword>
<dbReference type="HOGENOM" id="CLU_068835_1_0_9"/>
<gene>
    <name evidence="2" type="ordered locus">Clocl_1365</name>
</gene>
<protein>
    <submittedName>
        <fullName evidence="2">Putative DNA metabolism protein</fullName>
    </submittedName>
</protein>
<dbReference type="STRING" id="720554.Clocl_1365"/>
<evidence type="ECO:0000313" key="2">
    <source>
        <dbReference type="EMBL" id="AEV68016.1"/>
    </source>
</evidence>
<dbReference type="RefSeq" id="WP_014254630.1">
    <property type="nucleotide sequence ID" value="NC_016627.1"/>
</dbReference>
<sequence length="248" mass="29440">MINYLYDGSFEGLLTSIYEAYYRHEQPDHIYYSDYIQVNLLDTNIQITTDSEKAAKVYDSIGQKISHQALKNVYHAYLSELNDIEIKILNYVRLGFKKGKEVDLYLSDDRVLAIHTAAKKVTRECHLMVGLLRFKQLENDIYYAQYKPDHNITPLISGHFVDRFSDQKWVIHDVKRKYAAVYDQKSCIFTDISDEMVPLISYTSDNYEKLWKNYFTNICIKERINPKLQKHNMPVRYWEFLTEKNCLI</sequence>
<organism evidence="2 3">
    <name type="scientific">Acetivibrio clariflavus (strain DSM 19732 / NBRC 101661 / EBR45)</name>
    <name type="common">Clostridium clariflavum</name>
    <dbReference type="NCBI Taxonomy" id="720554"/>
    <lineage>
        <taxon>Bacteria</taxon>
        <taxon>Bacillati</taxon>
        <taxon>Bacillota</taxon>
        <taxon>Clostridia</taxon>
        <taxon>Eubacteriales</taxon>
        <taxon>Oscillospiraceae</taxon>
        <taxon>Acetivibrio</taxon>
    </lineage>
</organism>
<dbReference type="eggNOG" id="COG1573">
    <property type="taxonomic scope" value="Bacteria"/>
</dbReference>
<dbReference type="OrthoDB" id="5290748at2"/>
<reference evidence="3" key="1">
    <citation type="submission" date="2011-12" db="EMBL/GenBank/DDBJ databases">
        <title>Complete sequence of Clostridium clariflavum DSM 19732.</title>
        <authorList>
            <consortium name="US DOE Joint Genome Institute"/>
            <person name="Lucas S."/>
            <person name="Han J."/>
            <person name="Lapidus A."/>
            <person name="Cheng J.-F."/>
            <person name="Goodwin L."/>
            <person name="Pitluck S."/>
            <person name="Peters L."/>
            <person name="Teshima H."/>
            <person name="Detter J.C."/>
            <person name="Han C."/>
            <person name="Tapia R."/>
            <person name="Land M."/>
            <person name="Hauser L."/>
            <person name="Kyrpides N."/>
            <person name="Ivanova N."/>
            <person name="Pagani I."/>
            <person name="Kitzmiller T."/>
            <person name="Lynd L."/>
            <person name="Izquierdo J."/>
            <person name="Woyke T."/>
        </authorList>
    </citation>
    <scope>NUCLEOTIDE SEQUENCE [LARGE SCALE GENOMIC DNA]</scope>
    <source>
        <strain evidence="3">DSM 19732 / NBRC 101661 / EBR45</strain>
    </source>
</reference>